<proteinExistence type="predicted"/>
<evidence type="ECO:0000313" key="1">
    <source>
        <dbReference type="EMBL" id="ATB34815.1"/>
    </source>
</evidence>
<name>A0A250IST0_9BACT</name>
<accession>A0A250IST0</accession>
<organism evidence="1 2">
    <name type="scientific">Cystobacter fuscus</name>
    <dbReference type="NCBI Taxonomy" id="43"/>
    <lineage>
        <taxon>Bacteria</taxon>
        <taxon>Pseudomonadati</taxon>
        <taxon>Myxococcota</taxon>
        <taxon>Myxococcia</taxon>
        <taxon>Myxococcales</taxon>
        <taxon>Cystobacterineae</taxon>
        <taxon>Archangiaceae</taxon>
        <taxon>Cystobacter</taxon>
    </lineage>
</organism>
<protein>
    <submittedName>
        <fullName evidence="1">Uncharacterized protein</fullName>
    </submittedName>
</protein>
<dbReference type="AlphaFoldDB" id="A0A250IST0"/>
<dbReference type="KEGG" id="cfus:CYFUS_000222"/>
<sequence length="301" mass="33407">MQSMKWRILGVVLIGILLPLPSLWLLASTSFVSGAQPPHPLRRIVIPMLTSVERQSALTYGRDCETDADCDPRLRCFFSMVIQDSYCVDSRCMTDLQCPEGFACQTYTTRSHEDLINACSLVGDRKEGEVCAGFTRERQYGCEQGLRCHYRCGRPCQPDDPASCPEGFFCKDVPTGAVCQPTCEGRTCPEGQQCISVAPRISICATVHGENCQQTPCEREQVCTVSDYPLSPGEVWMGCLQPCETQAEGPFCPEDSVCDLYRCRKKCTPGDSSVCGDGYICKHRTDELWLCESNHRTASTD</sequence>
<dbReference type="Proteomes" id="UP000217257">
    <property type="component" value="Chromosome"/>
</dbReference>
<evidence type="ECO:0000313" key="2">
    <source>
        <dbReference type="Proteomes" id="UP000217257"/>
    </source>
</evidence>
<dbReference type="EMBL" id="CP022098">
    <property type="protein sequence ID" value="ATB34815.1"/>
    <property type="molecule type" value="Genomic_DNA"/>
</dbReference>
<gene>
    <name evidence="1" type="ORF">CYFUS_000222</name>
</gene>
<reference evidence="1 2" key="1">
    <citation type="submission" date="2017-06" db="EMBL/GenBank/DDBJ databases">
        <title>Sequencing and comparative analysis of myxobacterial genomes.</title>
        <authorList>
            <person name="Rupp O."/>
            <person name="Goesmann A."/>
            <person name="Sogaard-Andersen L."/>
        </authorList>
    </citation>
    <scope>NUCLEOTIDE SEQUENCE [LARGE SCALE GENOMIC DNA]</scope>
    <source>
        <strain evidence="1 2">DSM 52655</strain>
    </source>
</reference>